<evidence type="ECO:0000256" key="1">
    <source>
        <dbReference type="ARBA" id="ARBA00005595"/>
    </source>
</evidence>
<dbReference type="PANTHER" id="PTHR12111">
    <property type="entry name" value="SPLICING FACTOR YJU2"/>
    <property type="match status" value="1"/>
</dbReference>
<comment type="caution">
    <text evidence="3">The sequence shown here is derived from an EMBL/GenBank/DDBJ whole genome shotgun (WGS) entry which is preliminary data.</text>
</comment>
<dbReference type="InterPro" id="IPR007590">
    <property type="entry name" value="Saf4/Yju2"/>
</dbReference>
<reference evidence="3" key="1">
    <citation type="journal article" date="2020" name="Stud. Mycol.">
        <title>101 Dothideomycetes genomes: a test case for predicting lifestyles and emergence of pathogens.</title>
        <authorList>
            <person name="Haridas S."/>
            <person name="Albert R."/>
            <person name="Binder M."/>
            <person name="Bloem J."/>
            <person name="Labutti K."/>
            <person name="Salamov A."/>
            <person name="Andreopoulos B."/>
            <person name="Baker S."/>
            <person name="Barry K."/>
            <person name="Bills G."/>
            <person name="Bluhm B."/>
            <person name="Cannon C."/>
            <person name="Castanera R."/>
            <person name="Culley D."/>
            <person name="Daum C."/>
            <person name="Ezra D."/>
            <person name="Gonzalez J."/>
            <person name="Henrissat B."/>
            <person name="Kuo A."/>
            <person name="Liang C."/>
            <person name="Lipzen A."/>
            <person name="Lutzoni F."/>
            <person name="Magnuson J."/>
            <person name="Mondo S."/>
            <person name="Nolan M."/>
            <person name="Ohm R."/>
            <person name="Pangilinan J."/>
            <person name="Park H.-J."/>
            <person name="Ramirez L."/>
            <person name="Alfaro M."/>
            <person name="Sun H."/>
            <person name="Tritt A."/>
            <person name="Yoshinaga Y."/>
            <person name="Zwiers L.-H."/>
            <person name="Turgeon B."/>
            <person name="Goodwin S."/>
            <person name="Spatafora J."/>
            <person name="Crous P."/>
            <person name="Grigoriev I."/>
        </authorList>
    </citation>
    <scope>NUCLEOTIDE SEQUENCE</scope>
    <source>
        <strain evidence="3">CBS 101060</strain>
    </source>
</reference>
<organism evidence="3 4">
    <name type="scientific">Patellaria atrata CBS 101060</name>
    <dbReference type="NCBI Taxonomy" id="1346257"/>
    <lineage>
        <taxon>Eukaryota</taxon>
        <taxon>Fungi</taxon>
        <taxon>Dikarya</taxon>
        <taxon>Ascomycota</taxon>
        <taxon>Pezizomycotina</taxon>
        <taxon>Dothideomycetes</taxon>
        <taxon>Dothideomycetes incertae sedis</taxon>
        <taxon>Patellariales</taxon>
        <taxon>Patellariaceae</taxon>
        <taxon>Patellaria</taxon>
    </lineage>
</organism>
<dbReference type="PANTHER" id="PTHR12111:SF2">
    <property type="entry name" value="SPLICING FACTOR YJU2B-RELATED"/>
    <property type="match status" value="1"/>
</dbReference>
<dbReference type="GO" id="GO:0005684">
    <property type="term" value="C:U2-type spliceosomal complex"/>
    <property type="evidence" value="ECO:0007669"/>
    <property type="project" value="TreeGrafter"/>
</dbReference>
<dbReference type="GO" id="GO:0000398">
    <property type="term" value="P:mRNA splicing, via spliceosome"/>
    <property type="evidence" value="ECO:0007669"/>
    <property type="project" value="InterPro"/>
</dbReference>
<dbReference type="GO" id="GO:0071014">
    <property type="term" value="C:post-mRNA release spliceosomal complex"/>
    <property type="evidence" value="ECO:0007669"/>
    <property type="project" value="TreeGrafter"/>
</dbReference>
<keyword evidence="4" id="KW-1185">Reference proteome</keyword>
<dbReference type="Pfam" id="PF04502">
    <property type="entry name" value="Saf4_Yju2"/>
    <property type="match status" value="1"/>
</dbReference>
<protein>
    <submittedName>
        <fullName evidence="3">DUF572-domain-containing protein</fullName>
    </submittedName>
</protein>
<name>A0A9P4VPR5_9PEZI</name>
<dbReference type="EMBL" id="MU006099">
    <property type="protein sequence ID" value="KAF2837570.1"/>
    <property type="molecule type" value="Genomic_DNA"/>
</dbReference>
<accession>A0A9P4VPR5</accession>
<sequence>MQGFNMGRYHPPSSLDPSLSNSSTSPRFNQNKHPLGSRAKNISKGILIVRFEMPFAIWCNTCESRSGKPTIIGQGVRFNAEKQKVGMYHTTPVFSFKMKHGACGGVIEIRAEPKLRDYVVSEGARRRDYGAPQDGEFGGKLLSKEEKERRREDAFAALEGKKEDKTQQKVEKKRVQELYEVNERDWADPYEASKRVRKGFRVEQKELKAKAKVAERIQDKFGLGMEIVEEIEDDVRRAGLIDFGVGEASIAGGKATMKPLFDIQSRESSLQTDNKVKGRTKKEVEAERSRITLQQQLKDNTMAVLNPFSPDNTTATSPNTRSLRIIGLKKKQTESNITQRNSGISDIKPPEVMNSAIGLVDYESD</sequence>
<comment type="similarity">
    <text evidence="1">Belongs to the CWC16 family.</text>
</comment>
<dbReference type="AlphaFoldDB" id="A0A9P4VPR5"/>
<dbReference type="Proteomes" id="UP000799429">
    <property type="component" value="Unassembled WGS sequence"/>
</dbReference>
<evidence type="ECO:0000256" key="2">
    <source>
        <dbReference type="SAM" id="MobiDB-lite"/>
    </source>
</evidence>
<evidence type="ECO:0000313" key="4">
    <source>
        <dbReference type="Proteomes" id="UP000799429"/>
    </source>
</evidence>
<feature type="compositionally biased region" description="Low complexity" evidence="2">
    <location>
        <begin position="11"/>
        <end position="26"/>
    </location>
</feature>
<proteinExistence type="inferred from homology"/>
<dbReference type="OrthoDB" id="360327at2759"/>
<gene>
    <name evidence="3" type="ORF">M501DRAFT_937452</name>
</gene>
<feature type="region of interest" description="Disordered" evidence="2">
    <location>
        <begin position="1"/>
        <end position="37"/>
    </location>
</feature>
<feature type="region of interest" description="Disordered" evidence="2">
    <location>
        <begin position="331"/>
        <end position="350"/>
    </location>
</feature>
<feature type="compositionally biased region" description="Polar residues" evidence="2">
    <location>
        <begin position="334"/>
        <end position="344"/>
    </location>
</feature>
<evidence type="ECO:0000313" key="3">
    <source>
        <dbReference type="EMBL" id="KAF2837570.1"/>
    </source>
</evidence>